<evidence type="ECO:0000313" key="3">
    <source>
        <dbReference type="Proteomes" id="UP000051952"/>
    </source>
</evidence>
<sequence>MCCVTASLARARRCNRKGFFVRECMYLRVFLFSFYFFCLCCPATYPPSPSLLGRFVPPLYLLVFISVVAFSRAAMSPTTPPRKKGGLFPQVAHSCAVVAVGLLNMKLDKCV</sequence>
<accession>A0A0S4JMA6</accession>
<reference evidence="3" key="1">
    <citation type="submission" date="2015-09" db="EMBL/GenBank/DDBJ databases">
        <authorList>
            <consortium name="Pathogen Informatics"/>
        </authorList>
    </citation>
    <scope>NUCLEOTIDE SEQUENCE [LARGE SCALE GENOMIC DNA]</scope>
    <source>
        <strain evidence="3">Lake Konstanz</strain>
    </source>
</reference>
<dbReference type="Proteomes" id="UP000051952">
    <property type="component" value="Unassembled WGS sequence"/>
</dbReference>
<feature type="transmembrane region" description="Helical" evidence="1">
    <location>
        <begin position="57"/>
        <end position="75"/>
    </location>
</feature>
<dbReference type="VEuPathDB" id="TriTrypDB:BSAL_38640"/>
<keyword evidence="1" id="KW-0472">Membrane</keyword>
<evidence type="ECO:0000256" key="1">
    <source>
        <dbReference type="SAM" id="Phobius"/>
    </source>
</evidence>
<organism evidence="2 3">
    <name type="scientific">Bodo saltans</name>
    <name type="common">Flagellated protozoan</name>
    <dbReference type="NCBI Taxonomy" id="75058"/>
    <lineage>
        <taxon>Eukaryota</taxon>
        <taxon>Discoba</taxon>
        <taxon>Euglenozoa</taxon>
        <taxon>Kinetoplastea</taxon>
        <taxon>Metakinetoplastina</taxon>
        <taxon>Eubodonida</taxon>
        <taxon>Bodonidae</taxon>
        <taxon>Bodo</taxon>
    </lineage>
</organism>
<protein>
    <submittedName>
        <fullName evidence="2">GPI-anchored surface protein, putative</fullName>
    </submittedName>
</protein>
<dbReference type="AlphaFoldDB" id="A0A0S4JMA6"/>
<keyword evidence="1" id="KW-1133">Transmembrane helix</keyword>
<keyword evidence="1" id="KW-0812">Transmembrane</keyword>
<name>A0A0S4JMA6_BODSA</name>
<keyword evidence="3" id="KW-1185">Reference proteome</keyword>
<gene>
    <name evidence="2" type="ORF">BSAL_38640</name>
</gene>
<evidence type="ECO:0000313" key="2">
    <source>
        <dbReference type="EMBL" id="CUG92643.1"/>
    </source>
</evidence>
<dbReference type="EMBL" id="CYKH01002074">
    <property type="protein sequence ID" value="CUG92643.1"/>
    <property type="molecule type" value="Genomic_DNA"/>
</dbReference>
<proteinExistence type="predicted"/>
<feature type="transmembrane region" description="Helical" evidence="1">
    <location>
        <begin position="25"/>
        <end position="45"/>
    </location>
</feature>